<dbReference type="InterPro" id="IPR008921">
    <property type="entry name" value="DNA_pol3_clamp-load_cplx_C"/>
</dbReference>
<dbReference type="AlphaFoldDB" id="A0A226BX97"/>
<dbReference type="InterPro" id="IPR050238">
    <property type="entry name" value="DNA_Rep/Repair_Clamp_Loader"/>
</dbReference>
<evidence type="ECO:0000256" key="3">
    <source>
        <dbReference type="ARBA" id="ARBA00022679"/>
    </source>
</evidence>
<evidence type="ECO:0000256" key="12">
    <source>
        <dbReference type="SAM" id="MobiDB-lite"/>
    </source>
</evidence>
<keyword evidence="4" id="KW-0548">Nucleotidyltransferase</keyword>
<dbReference type="CDD" id="cd00009">
    <property type="entry name" value="AAA"/>
    <property type="match status" value="1"/>
</dbReference>
<feature type="domain" description="AAA+ ATPase" evidence="13">
    <location>
        <begin position="37"/>
        <end position="179"/>
    </location>
</feature>
<dbReference type="GO" id="GO:0003887">
    <property type="term" value="F:DNA-directed DNA polymerase activity"/>
    <property type="evidence" value="ECO:0007669"/>
    <property type="project" value="UniProtKB-KW"/>
</dbReference>
<comment type="caution">
    <text evidence="14">The sequence shown here is derived from an EMBL/GenBank/DDBJ whole genome shotgun (WGS) entry which is preliminary data.</text>
</comment>
<evidence type="ECO:0000256" key="2">
    <source>
        <dbReference type="ARBA" id="ARBA00012417"/>
    </source>
</evidence>
<dbReference type="InterPro" id="IPR022754">
    <property type="entry name" value="DNA_pol_III_gamma-3"/>
</dbReference>
<evidence type="ECO:0000256" key="1">
    <source>
        <dbReference type="ARBA" id="ARBA00006360"/>
    </source>
</evidence>
<evidence type="ECO:0000256" key="8">
    <source>
        <dbReference type="ARBA" id="ARBA00022833"/>
    </source>
</evidence>
<dbReference type="Proteomes" id="UP000214588">
    <property type="component" value="Unassembled WGS sequence"/>
</dbReference>
<dbReference type="Gene3D" id="3.40.50.300">
    <property type="entry name" value="P-loop containing nucleotide triphosphate hydrolases"/>
    <property type="match status" value="1"/>
</dbReference>
<dbReference type="InterPro" id="IPR045085">
    <property type="entry name" value="HLD_clamp_pol_III_gamma_tau"/>
</dbReference>
<dbReference type="OrthoDB" id="9810148at2"/>
<dbReference type="Gene3D" id="1.20.272.10">
    <property type="match status" value="1"/>
</dbReference>
<proteinExistence type="inferred from homology"/>
<dbReference type="Pfam" id="PF22608">
    <property type="entry name" value="DNAX_ATPase_lid"/>
    <property type="match status" value="1"/>
</dbReference>
<dbReference type="GO" id="GO:0046872">
    <property type="term" value="F:metal ion binding"/>
    <property type="evidence" value="ECO:0007669"/>
    <property type="project" value="UniProtKB-KW"/>
</dbReference>
<protein>
    <recommendedName>
        <fullName evidence="2">DNA-directed DNA polymerase</fullName>
        <ecNumber evidence="2">2.7.7.7</ecNumber>
    </recommendedName>
</protein>
<evidence type="ECO:0000256" key="7">
    <source>
        <dbReference type="ARBA" id="ARBA00022741"/>
    </source>
</evidence>
<evidence type="ECO:0000256" key="11">
    <source>
        <dbReference type="ARBA" id="ARBA00049244"/>
    </source>
</evidence>
<accession>A0A226BX97</accession>
<dbReference type="Pfam" id="PF20964">
    <property type="entry name" value="DnaX_C"/>
    <property type="match status" value="1"/>
</dbReference>
<feature type="compositionally biased region" description="Polar residues" evidence="12">
    <location>
        <begin position="411"/>
        <end position="430"/>
    </location>
</feature>
<name>A0A226BX97_9FIRM</name>
<keyword evidence="3" id="KW-0808">Transferase</keyword>
<dbReference type="SUPFAM" id="SSF48019">
    <property type="entry name" value="post-AAA+ oligomerization domain-like"/>
    <property type="match status" value="1"/>
</dbReference>
<keyword evidence="5" id="KW-0235">DNA replication</keyword>
<keyword evidence="10" id="KW-0239">DNA-directed DNA polymerase</keyword>
<dbReference type="PRINTS" id="PR00300">
    <property type="entry name" value="CLPPROTEASEA"/>
</dbReference>
<keyword evidence="9" id="KW-0067">ATP-binding</keyword>
<feature type="region of interest" description="Disordered" evidence="12">
    <location>
        <begin position="389"/>
        <end position="446"/>
    </location>
</feature>
<dbReference type="Pfam" id="PF13177">
    <property type="entry name" value="DNA_pol3_delta2"/>
    <property type="match status" value="1"/>
</dbReference>
<evidence type="ECO:0000313" key="14">
    <source>
        <dbReference type="EMBL" id="OWZ83626.1"/>
    </source>
</evidence>
<dbReference type="GO" id="GO:0003677">
    <property type="term" value="F:DNA binding"/>
    <property type="evidence" value="ECO:0007669"/>
    <property type="project" value="InterPro"/>
</dbReference>
<evidence type="ECO:0000256" key="4">
    <source>
        <dbReference type="ARBA" id="ARBA00022695"/>
    </source>
</evidence>
<reference evidence="14 15" key="1">
    <citation type="submission" date="2017-06" db="EMBL/GenBank/DDBJ databases">
        <title>Draft Genome Sequence of Natranaerobius trueperi halophilic, alkalithermophilic bacteria from soda lakes.</title>
        <authorList>
            <person name="Zhao B."/>
        </authorList>
    </citation>
    <scope>NUCLEOTIDE SEQUENCE [LARGE SCALE GENOMIC DNA]</scope>
    <source>
        <strain evidence="14 15">DSM 18760</strain>
    </source>
</reference>
<dbReference type="NCBIfam" id="TIGR02397">
    <property type="entry name" value="dnaX_nterm"/>
    <property type="match status" value="1"/>
</dbReference>
<keyword evidence="7" id="KW-0547">Nucleotide-binding</keyword>
<sequence length="569" mass="65512">MGYQALYREWRPKSFDDLVGQEHIVTTLKNAVNLDRIAHAYLFSGPRGTGKTSVAKVFAKSLNCEYGPTDKPCGECTRCNEHDKGQFMDLMEIDAASNRGIDEIRELRDNVAYPPSEGRYKVYIVDEVHMLTTEAFNALLKTLEEPPRNVIFVLATTEPHKLPMTVLSRCQRFDFNRISISDIENRLSEVVENKEMDATQESLFIIAKKSDGGMRDALSLLDQCLSFVKPGETLKQDHVLEVTGSVSEEIYKELMSAVQNADLNNILKITQKISDDGKDWGQFLNDLILYMRDLLLVTIDNATDHLLLGSRQTLESLANEFEKYEVLSMIDFLSEKQNELKWSQNHRLVVEMSLYRLVKREGIYQKLEDRISHLEKLLQEGKYTNIQKPKEIVRSKHQDNNSEKEIESYRDQNTYQDQNNDVSTKKNALSNEKEETEEGSQKDEKKLSFEQIEKHWDEILAKLKKKKITAHAFIVEGNPIKVEENILYLGFNKTHRLHKERVEQKERSVLQEVLAEFFGDIKVKCLIIEESEANVPSASKKKSNKQQNDLIGIAESEFGPEKVEVRKNI</sequence>
<dbReference type="InterPro" id="IPR048448">
    <property type="entry name" value="DnaX-like_C"/>
</dbReference>
<evidence type="ECO:0000313" key="15">
    <source>
        <dbReference type="Proteomes" id="UP000214588"/>
    </source>
</evidence>
<evidence type="ECO:0000259" key="13">
    <source>
        <dbReference type="SMART" id="SM00382"/>
    </source>
</evidence>
<keyword evidence="15" id="KW-1185">Reference proteome</keyword>
<dbReference type="EMBL" id="NIQC01000014">
    <property type="protein sequence ID" value="OWZ83626.1"/>
    <property type="molecule type" value="Genomic_DNA"/>
</dbReference>
<comment type="catalytic activity">
    <reaction evidence="11">
        <text>DNA(n) + a 2'-deoxyribonucleoside 5'-triphosphate = DNA(n+1) + diphosphate</text>
        <dbReference type="Rhea" id="RHEA:22508"/>
        <dbReference type="Rhea" id="RHEA-COMP:17339"/>
        <dbReference type="Rhea" id="RHEA-COMP:17340"/>
        <dbReference type="ChEBI" id="CHEBI:33019"/>
        <dbReference type="ChEBI" id="CHEBI:61560"/>
        <dbReference type="ChEBI" id="CHEBI:173112"/>
        <dbReference type="EC" id="2.7.7.7"/>
    </reaction>
</comment>
<feature type="compositionally biased region" description="Basic and acidic residues" evidence="12">
    <location>
        <begin position="389"/>
        <end position="410"/>
    </location>
</feature>
<dbReference type="PANTHER" id="PTHR11669">
    <property type="entry name" value="REPLICATION FACTOR C / DNA POLYMERASE III GAMMA-TAU SUBUNIT"/>
    <property type="match status" value="1"/>
</dbReference>
<dbReference type="SUPFAM" id="SSF52540">
    <property type="entry name" value="P-loop containing nucleoside triphosphate hydrolases"/>
    <property type="match status" value="1"/>
</dbReference>
<evidence type="ECO:0000256" key="10">
    <source>
        <dbReference type="ARBA" id="ARBA00022932"/>
    </source>
</evidence>
<dbReference type="GO" id="GO:0009360">
    <property type="term" value="C:DNA polymerase III complex"/>
    <property type="evidence" value="ECO:0007669"/>
    <property type="project" value="InterPro"/>
</dbReference>
<dbReference type="PANTHER" id="PTHR11669:SF0">
    <property type="entry name" value="PROTEIN STICHEL-LIKE 2"/>
    <property type="match status" value="1"/>
</dbReference>
<dbReference type="InterPro" id="IPR012763">
    <property type="entry name" value="DNA_pol_III_sug/sutau_N"/>
</dbReference>
<dbReference type="InterPro" id="IPR027417">
    <property type="entry name" value="P-loop_NTPase"/>
</dbReference>
<organism evidence="14 15">
    <name type="scientific">Natranaerobius trueperi</name>
    <dbReference type="NCBI Taxonomy" id="759412"/>
    <lineage>
        <taxon>Bacteria</taxon>
        <taxon>Bacillati</taxon>
        <taxon>Bacillota</taxon>
        <taxon>Clostridia</taxon>
        <taxon>Natranaerobiales</taxon>
        <taxon>Natranaerobiaceae</taxon>
        <taxon>Natranaerobius</taxon>
    </lineage>
</organism>
<dbReference type="EC" id="2.7.7.7" evidence="2"/>
<dbReference type="InterPro" id="IPR003593">
    <property type="entry name" value="AAA+_ATPase"/>
</dbReference>
<dbReference type="FunFam" id="3.40.50.300:FF:000014">
    <property type="entry name" value="DNA polymerase III subunit gamma/tau"/>
    <property type="match status" value="1"/>
</dbReference>
<keyword evidence="8" id="KW-0862">Zinc</keyword>
<dbReference type="GO" id="GO:0006261">
    <property type="term" value="P:DNA-templated DNA replication"/>
    <property type="evidence" value="ECO:0007669"/>
    <property type="project" value="TreeGrafter"/>
</dbReference>
<evidence type="ECO:0000256" key="9">
    <source>
        <dbReference type="ARBA" id="ARBA00022840"/>
    </source>
</evidence>
<dbReference type="SMART" id="SM00382">
    <property type="entry name" value="AAA"/>
    <property type="match status" value="1"/>
</dbReference>
<dbReference type="Gene3D" id="1.10.8.60">
    <property type="match status" value="1"/>
</dbReference>
<evidence type="ECO:0000256" key="6">
    <source>
        <dbReference type="ARBA" id="ARBA00022723"/>
    </source>
</evidence>
<dbReference type="NCBIfam" id="NF004046">
    <property type="entry name" value="PRK05563.1"/>
    <property type="match status" value="1"/>
</dbReference>
<dbReference type="InterPro" id="IPR001270">
    <property type="entry name" value="ClpA/B"/>
</dbReference>
<comment type="similarity">
    <text evidence="1">Belongs to the DnaX/STICHEL family.</text>
</comment>
<dbReference type="Pfam" id="PF12169">
    <property type="entry name" value="DNA_pol3_gamma3"/>
    <property type="match status" value="1"/>
</dbReference>
<gene>
    <name evidence="14" type="ORF">CDO51_07330</name>
</gene>
<dbReference type="GO" id="GO:0005524">
    <property type="term" value="F:ATP binding"/>
    <property type="evidence" value="ECO:0007669"/>
    <property type="project" value="UniProtKB-KW"/>
</dbReference>
<dbReference type="RefSeq" id="WP_089023641.1">
    <property type="nucleotide sequence ID" value="NZ_NIQC01000014.1"/>
</dbReference>
<dbReference type="CDD" id="cd18137">
    <property type="entry name" value="HLD_clamp_pol_III_gamma_tau"/>
    <property type="match status" value="1"/>
</dbReference>
<evidence type="ECO:0000256" key="5">
    <source>
        <dbReference type="ARBA" id="ARBA00022705"/>
    </source>
</evidence>
<keyword evidence="6" id="KW-0479">Metal-binding</keyword>